<dbReference type="InterPro" id="IPR029442">
    <property type="entry name" value="GyrI-like"/>
</dbReference>
<feature type="signal peptide" evidence="1">
    <location>
        <begin position="1"/>
        <end position="31"/>
    </location>
</feature>
<keyword evidence="1" id="KW-0732">Signal</keyword>
<protein>
    <submittedName>
        <fullName evidence="3">GyrI-like domain-containing protein</fullName>
    </submittedName>
</protein>
<feature type="domain" description="GyrI-like small molecule binding" evidence="2">
    <location>
        <begin position="84"/>
        <end position="190"/>
    </location>
</feature>
<dbReference type="Gene3D" id="3.20.80.10">
    <property type="entry name" value="Regulatory factor, effector binding domain"/>
    <property type="match status" value="1"/>
</dbReference>
<organism evidence="3 4">
    <name type="scientific">Thalassomonas actiniarum</name>
    <dbReference type="NCBI Taxonomy" id="485447"/>
    <lineage>
        <taxon>Bacteria</taxon>
        <taxon>Pseudomonadati</taxon>
        <taxon>Pseudomonadota</taxon>
        <taxon>Gammaproteobacteria</taxon>
        <taxon>Alteromonadales</taxon>
        <taxon>Colwelliaceae</taxon>
        <taxon>Thalassomonas</taxon>
    </lineage>
</organism>
<evidence type="ECO:0000256" key="1">
    <source>
        <dbReference type="SAM" id="SignalP"/>
    </source>
</evidence>
<feature type="chain" id="PRO_5041994044" evidence="1">
    <location>
        <begin position="32"/>
        <end position="214"/>
    </location>
</feature>
<sequence>MQKITGQLNNRFSAGIFTGLFILVLSAQAMAGSTGVLAESTANNILIKSVQPFHFFYTRIETEKHQLADKIKTKAMDMSIKLAKRSNAKIDGPLILSYRSGEQQSKQQIAADIGFPVSKRTKRLPPYKYRKAKAFDCASLTFTGKAAQLEQQWQQLYLFSREQQLSLNGESRMLLLSSEADGNIHVELQLGIIRARAAQEKESHRSTGSITARL</sequence>
<dbReference type="RefSeq" id="WP_044830369.1">
    <property type="nucleotide sequence ID" value="NZ_CP059735.1"/>
</dbReference>
<evidence type="ECO:0000313" key="3">
    <source>
        <dbReference type="EMBL" id="WDD98002.1"/>
    </source>
</evidence>
<reference evidence="3 4" key="2">
    <citation type="journal article" date="2022" name="Mar. Drugs">
        <title>Bioassay-Guided Fractionation Leads to the Detection of Cholic Acid Generated by the Rare Thalassomonas sp.</title>
        <authorList>
            <person name="Pheiffer F."/>
            <person name="Schneider Y.K."/>
            <person name="Hansen E.H."/>
            <person name="Andersen J.H."/>
            <person name="Isaksson J."/>
            <person name="Busche T."/>
            <person name="R C."/>
            <person name="Kalinowski J."/>
            <person name="Zyl L.V."/>
            <person name="Trindade M."/>
        </authorList>
    </citation>
    <scope>NUCLEOTIDE SEQUENCE [LARGE SCALE GENOMIC DNA]</scope>
    <source>
        <strain evidence="3 4">A5K-106</strain>
    </source>
</reference>
<gene>
    <name evidence="3" type="ORF">SG35_022385</name>
</gene>
<accession>A0AAF0C210</accession>
<dbReference type="InterPro" id="IPR011256">
    <property type="entry name" value="Reg_factor_effector_dom_sf"/>
</dbReference>
<reference evidence="3 4" key="1">
    <citation type="journal article" date="2015" name="Genome Announc.">
        <title>Draft Genome Sequences of Marine Isolates of Thalassomonas viridans and Thalassomonas actiniarum.</title>
        <authorList>
            <person name="Olonade I."/>
            <person name="van Zyl L.J."/>
            <person name="Trindade M."/>
        </authorList>
    </citation>
    <scope>NUCLEOTIDE SEQUENCE [LARGE SCALE GENOMIC DNA]</scope>
    <source>
        <strain evidence="3 4">A5K-106</strain>
    </source>
</reference>
<keyword evidence="4" id="KW-1185">Reference proteome</keyword>
<dbReference type="Proteomes" id="UP000032568">
    <property type="component" value="Chromosome"/>
</dbReference>
<proteinExistence type="predicted"/>
<dbReference type="EMBL" id="CP059735">
    <property type="protein sequence ID" value="WDD98002.1"/>
    <property type="molecule type" value="Genomic_DNA"/>
</dbReference>
<dbReference type="KEGG" id="tact:SG35_022385"/>
<name>A0AAF0C210_9GAMM</name>
<evidence type="ECO:0000313" key="4">
    <source>
        <dbReference type="Proteomes" id="UP000032568"/>
    </source>
</evidence>
<dbReference type="Pfam" id="PF06445">
    <property type="entry name" value="GyrI-like"/>
    <property type="match status" value="1"/>
</dbReference>
<dbReference type="AlphaFoldDB" id="A0AAF0C210"/>
<evidence type="ECO:0000259" key="2">
    <source>
        <dbReference type="Pfam" id="PF06445"/>
    </source>
</evidence>